<proteinExistence type="predicted"/>
<organism evidence="1 2">
    <name type="scientific">Dyadobacter psychrophilus</name>
    <dbReference type="NCBI Taxonomy" id="651661"/>
    <lineage>
        <taxon>Bacteria</taxon>
        <taxon>Pseudomonadati</taxon>
        <taxon>Bacteroidota</taxon>
        <taxon>Cytophagia</taxon>
        <taxon>Cytophagales</taxon>
        <taxon>Spirosomataceae</taxon>
        <taxon>Dyadobacter</taxon>
    </lineage>
</organism>
<name>A0A1T5C360_9BACT</name>
<sequence>MKRLLYIPFCIALMLSCKKDSMDTLSAADFLSIQGKWYLSATEKNAIDGTKNVWEPIEPSKADTLIFRSDGVILEPDGKPACCAPGTLIINGSVMDVKPQIALPANPLCALVNCVNCPSWEIQMSGSEMIVKPCNNPRLKFVR</sequence>
<gene>
    <name evidence="1" type="ORF">SAMN05660293_00853</name>
</gene>
<accession>A0A1T5C360</accession>
<protein>
    <recommendedName>
        <fullName evidence="3">Lipocalin-like domain-containing protein</fullName>
    </recommendedName>
</protein>
<dbReference type="PROSITE" id="PS51257">
    <property type="entry name" value="PROKAR_LIPOPROTEIN"/>
    <property type="match status" value="1"/>
</dbReference>
<dbReference type="OrthoDB" id="953246at2"/>
<dbReference type="AlphaFoldDB" id="A0A1T5C360"/>
<dbReference type="EMBL" id="FUZA01000001">
    <property type="protein sequence ID" value="SKB53779.1"/>
    <property type="molecule type" value="Genomic_DNA"/>
</dbReference>
<dbReference type="Proteomes" id="UP000190897">
    <property type="component" value="Unassembled WGS sequence"/>
</dbReference>
<keyword evidence="2" id="KW-1185">Reference proteome</keyword>
<reference evidence="2" key="1">
    <citation type="submission" date="2017-02" db="EMBL/GenBank/DDBJ databases">
        <authorList>
            <person name="Varghese N."/>
            <person name="Submissions S."/>
        </authorList>
    </citation>
    <scope>NUCLEOTIDE SEQUENCE [LARGE SCALE GENOMIC DNA]</scope>
    <source>
        <strain evidence="2">DSM 22270</strain>
    </source>
</reference>
<evidence type="ECO:0000313" key="2">
    <source>
        <dbReference type="Proteomes" id="UP000190897"/>
    </source>
</evidence>
<evidence type="ECO:0008006" key="3">
    <source>
        <dbReference type="Google" id="ProtNLM"/>
    </source>
</evidence>
<evidence type="ECO:0000313" key="1">
    <source>
        <dbReference type="EMBL" id="SKB53779.1"/>
    </source>
</evidence>